<dbReference type="SUPFAM" id="SSF52218">
    <property type="entry name" value="Flavoproteins"/>
    <property type="match status" value="1"/>
</dbReference>
<evidence type="ECO:0000259" key="5">
    <source>
        <dbReference type="PROSITE" id="PS50902"/>
    </source>
</evidence>
<dbReference type="Proteomes" id="UP001219956">
    <property type="component" value="Unassembled WGS sequence"/>
</dbReference>
<dbReference type="RefSeq" id="WP_272751788.1">
    <property type="nucleotide sequence ID" value="NZ_JAQQLF010000010.1"/>
</dbReference>
<organism evidence="6 7">
    <name type="scientific">Vogesella aquatica</name>
    <dbReference type="NCBI Taxonomy" id="2984206"/>
    <lineage>
        <taxon>Bacteria</taxon>
        <taxon>Pseudomonadati</taxon>
        <taxon>Pseudomonadota</taxon>
        <taxon>Betaproteobacteria</taxon>
        <taxon>Neisseriales</taxon>
        <taxon>Chromobacteriaceae</taxon>
        <taxon>Vogesella</taxon>
    </lineage>
</organism>
<evidence type="ECO:0000256" key="2">
    <source>
        <dbReference type="ARBA" id="ARBA00022630"/>
    </source>
</evidence>
<dbReference type="InterPro" id="IPR008254">
    <property type="entry name" value="Flavodoxin/NO_synth"/>
</dbReference>
<dbReference type="InterPro" id="IPR005025">
    <property type="entry name" value="FMN_Rdtase-like_dom"/>
</dbReference>
<dbReference type="InterPro" id="IPR029039">
    <property type="entry name" value="Flavoprotein-like_sf"/>
</dbReference>
<gene>
    <name evidence="6" type="ORF">PQU95_09640</name>
</gene>
<dbReference type="Gene3D" id="3.40.50.360">
    <property type="match status" value="1"/>
</dbReference>
<dbReference type="Pfam" id="PF03358">
    <property type="entry name" value="FMN_red"/>
    <property type="match status" value="1"/>
</dbReference>
<dbReference type="PANTHER" id="PTHR30546:SF23">
    <property type="entry name" value="FLAVOPROTEIN-LIKE PROTEIN YCP4-RELATED"/>
    <property type="match status" value="1"/>
</dbReference>
<keyword evidence="3" id="KW-0288">FMN</keyword>
<keyword evidence="7" id="KW-1185">Reference proteome</keyword>
<evidence type="ECO:0000256" key="3">
    <source>
        <dbReference type="ARBA" id="ARBA00022643"/>
    </source>
</evidence>
<evidence type="ECO:0000313" key="7">
    <source>
        <dbReference type="Proteomes" id="UP001219956"/>
    </source>
</evidence>
<comment type="caution">
    <text evidence="6">The sequence shown here is derived from an EMBL/GenBank/DDBJ whole genome shotgun (WGS) entry which is preliminary data.</text>
</comment>
<feature type="domain" description="Flavodoxin-like" evidence="5">
    <location>
        <begin position="5"/>
        <end position="174"/>
    </location>
</feature>
<reference evidence="6 7" key="1">
    <citation type="submission" date="2023-01" db="EMBL/GenBank/DDBJ databases">
        <title>Novel species of the genus Vogesella isolated from rivers.</title>
        <authorList>
            <person name="Lu H."/>
        </authorList>
    </citation>
    <scope>NUCLEOTIDE SEQUENCE [LARGE SCALE GENOMIC DNA]</scope>
    <source>
        <strain evidence="6 7">DC21W</strain>
    </source>
</reference>
<name>A0ABT5IY27_9NEIS</name>
<evidence type="ECO:0000313" key="6">
    <source>
        <dbReference type="EMBL" id="MDC7717473.1"/>
    </source>
</evidence>
<proteinExistence type="predicted"/>
<dbReference type="PANTHER" id="PTHR30546">
    <property type="entry name" value="FLAVODOXIN-RELATED PROTEIN WRBA-RELATED"/>
    <property type="match status" value="1"/>
</dbReference>
<evidence type="ECO:0000256" key="1">
    <source>
        <dbReference type="ARBA" id="ARBA00001917"/>
    </source>
</evidence>
<comment type="cofactor">
    <cofactor evidence="1">
        <name>FMN</name>
        <dbReference type="ChEBI" id="CHEBI:58210"/>
    </cofactor>
</comment>
<dbReference type="InterPro" id="IPR001226">
    <property type="entry name" value="Flavodoxin_CS"/>
</dbReference>
<keyword evidence="2" id="KW-0285">Flavoprotein</keyword>
<dbReference type="EMBL" id="JAQQLF010000010">
    <property type="protein sequence ID" value="MDC7717473.1"/>
    <property type="molecule type" value="Genomic_DNA"/>
</dbReference>
<evidence type="ECO:0000256" key="4">
    <source>
        <dbReference type="ARBA" id="ARBA00029652"/>
    </source>
</evidence>
<sequence>MTTKLAVVYHSGYGHTAKVAEHVAEGARAHAEVVLFNADEATARIDELAAFDAIVFGAPTYMGSVSAPFKAFMDASAKVWYSQGWKDKIAGGFTVSNSPSGDKLNTLQQLSVFAAQHSMIWVGTGLMPGGTVGSDINRYGSSLGLMTRTDNAPADVTPDAADLETARLFGARVAQKVAQFKRGA</sequence>
<dbReference type="PROSITE" id="PS50902">
    <property type="entry name" value="FLAVODOXIN_LIKE"/>
    <property type="match status" value="1"/>
</dbReference>
<accession>A0ABT5IY27</accession>
<protein>
    <recommendedName>
        <fullName evidence="4">Flavoprotein WrbA</fullName>
    </recommendedName>
</protein>
<dbReference type="PROSITE" id="PS00201">
    <property type="entry name" value="FLAVODOXIN"/>
    <property type="match status" value="1"/>
</dbReference>